<evidence type="ECO:0000313" key="2">
    <source>
        <dbReference type="EMBL" id="MFC3579169.1"/>
    </source>
</evidence>
<dbReference type="EMBL" id="JBHRXP010000001">
    <property type="protein sequence ID" value="MFC3579169.1"/>
    <property type="molecule type" value="Genomic_DNA"/>
</dbReference>
<proteinExistence type="predicted"/>
<gene>
    <name evidence="2" type="primary">ligA</name>
    <name evidence="2" type="ORF">ACFONA_03240</name>
</gene>
<organism evidence="2 3">
    <name type="scientific">Sphingomonas hylomeconis</name>
    <dbReference type="NCBI Taxonomy" id="1395958"/>
    <lineage>
        <taxon>Bacteria</taxon>
        <taxon>Pseudomonadati</taxon>
        <taxon>Pseudomonadota</taxon>
        <taxon>Alphaproteobacteria</taxon>
        <taxon>Sphingomonadales</taxon>
        <taxon>Sphingomonadaceae</taxon>
        <taxon>Sphingomonas</taxon>
    </lineage>
</organism>
<dbReference type="InterPro" id="IPR011986">
    <property type="entry name" value="Xdiol_dOase_LigA"/>
</dbReference>
<dbReference type="NCBIfam" id="NF009917">
    <property type="entry name" value="PRK13377.1"/>
    <property type="match status" value="1"/>
</dbReference>
<sequence length="137" mass="15152">MSDVTPGLGYNPEDLADIPGTTIFTTASSRRAYHLHRFCHSLGKADAREAFKADEEGYLSNYTMTEEQRVAILARDYNQLIQLGSNFYFLMKLASTDGWSAQRAVSTMSGMSTEDYAAMMIAGGRSPEGNRSIKGKY</sequence>
<reference evidence="3" key="1">
    <citation type="journal article" date="2019" name="Int. J. Syst. Evol. Microbiol.">
        <title>The Global Catalogue of Microorganisms (GCM) 10K type strain sequencing project: providing services to taxonomists for standard genome sequencing and annotation.</title>
        <authorList>
            <consortium name="The Broad Institute Genomics Platform"/>
            <consortium name="The Broad Institute Genome Sequencing Center for Infectious Disease"/>
            <person name="Wu L."/>
            <person name="Ma J."/>
        </authorList>
    </citation>
    <scope>NUCLEOTIDE SEQUENCE [LARGE SCALE GENOMIC DNA]</scope>
    <source>
        <strain evidence="3">KCTC 42739</strain>
    </source>
</reference>
<dbReference type="InterPro" id="IPR014159">
    <property type="entry name" value="PCA_LigA"/>
</dbReference>
<dbReference type="InterPro" id="IPR036622">
    <property type="entry name" value="LigA_sf"/>
</dbReference>
<accession>A0ABV7ST37</accession>
<keyword evidence="3" id="KW-1185">Reference proteome</keyword>
<evidence type="ECO:0000259" key="1">
    <source>
        <dbReference type="Pfam" id="PF07746"/>
    </source>
</evidence>
<name>A0ABV7ST37_9SPHN</name>
<comment type="caution">
    <text evidence="2">The sequence shown here is derived from an EMBL/GenBank/DDBJ whole genome shotgun (WGS) entry which is preliminary data.</text>
</comment>
<dbReference type="EC" id="1.13.11.8" evidence="2"/>
<dbReference type="GO" id="GO:0018579">
    <property type="term" value="F:protocatechuate 4,5-dioxygenase activity"/>
    <property type="evidence" value="ECO:0007669"/>
    <property type="project" value="UniProtKB-EC"/>
</dbReference>
<dbReference type="Gene3D" id="1.10.700.10">
    <property type="entry name" value="Dioxygenase LigAB, LigA subunit"/>
    <property type="match status" value="1"/>
</dbReference>
<dbReference type="Pfam" id="PF07746">
    <property type="entry name" value="LigA"/>
    <property type="match status" value="1"/>
</dbReference>
<evidence type="ECO:0000313" key="3">
    <source>
        <dbReference type="Proteomes" id="UP001595713"/>
    </source>
</evidence>
<dbReference type="NCBIfam" id="TIGR02792">
    <property type="entry name" value="PCA_ligA"/>
    <property type="match status" value="1"/>
</dbReference>
<keyword evidence="2" id="KW-0560">Oxidoreductase</keyword>
<dbReference type="SUPFAM" id="SSF48076">
    <property type="entry name" value="LigA subunit of an aromatic-ring-opening dioxygenase LigAB"/>
    <property type="match status" value="1"/>
</dbReference>
<dbReference type="Proteomes" id="UP001595713">
    <property type="component" value="Unassembled WGS sequence"/>
</dbReference>
<protein>
    <submittedName>
        <fullName evidence="2">Protocatechuate 4,5-dioxygenase subunit alpha</fullName>
        <ecNumber evidence="2">1.13.11.8</ecNumber>
    </submittedName>
</protein>
<dbReference type="RefSeq" id="WP_261295144.1">
    <property type="nucleotide sequence ID" value="NZ_JANQBK010000014.1"/>
</dbReference>
<feature type="domain" description="Extradiol ring-cleavage dioxygenase LigAB LigA subunit" evidence="1">
    <location>
        <begin position="35"/>
        <end position="120"/>
    </location>
</feature>